<dbReference type="EMBL" id="JAHRHJ020000820">
    <property type="protein sequence ID" value="KAH9293704.1"/>
    <property type="molecule type" value="Genomic_DNA"/>
</dbReference>
<name>A0AA38CAG0_TAXCH</name>
<feature type="non-terminal residue" evidence="2">
    <location>
        <position position="1"/>
    </location>
</feature>
<evidence type="ECO:0000313" key="3">
    <source>
        <dbReference type="Proteomes" id="UP000824469"/>
    </source>
</evidence>
<organism evidence="2 3">
    <name type="scientific">Taxus chinensis</name>
    <name type="common">Chinese yew</name>
    <name type="synonym">Taxus wallichiana var. chinensis</name>
    <dbReference type="NCBI Taxonomy" id="29808"/>
    <lineage>
        <taxon>Eukaryota</taxon>
        <taxon>Viridiplantae</taxon>
        <taxon>Streptophyta</taxon>
        <taxon>Embryophyta</taxon>
        <taxon>Tracheophyta</taxon>
        <taxon>Spermatophyta</taxon>
        <taxon>Pinopsida</taxon>
        <taxon>Pinidae</taxon>
        <taxon>Conifers II</taxon>
        <taxon>Cupressales</taxon>
        <taxon>Taxaceae</taxon>
        <taxon>Taxus</taxon>
    </lineage>
</organism>
<evidence type="ECO:0000313" key="2">
    <source>
        <dbReference type="EMBL" id="KAH9293704.1"/>
    </source>
</evidence>
<protein>
    <recommendedName>
        <fullName evidence="1">Dof-type domain-containing protein</fullName>
    </recommendedName>
</protein>
<dbReference type="Proteomes" id="UP000824469">
    <property type="component" value="Unassembled WGS sequence"/>
</dbReference>
<evidence type="ECO:0000259" key="1">
    <source>
        <dbReference type="Pfam" id="PF02701"/>
    </source>
</evidence>
<dbReference type="AlphaFoldDB" id="A0AA38CAG0"/>
<feature type="domain" description="Dof-type" evidence="1">
    <location>
        <begin position="35"/>
        <end position="91"/>
    </location>
</feature>
<comment type="caution">
    <text evidence="2">The sequence shown here is derived from an EMBL/GenBank/DDBJ whole genome shotgun (WGS) entry which is preliminary data.</text>
</comment>
<gene>
    <name evidence="2" type="ORF">KI387_041092</name>
</gene>
<proteinExistence type="predicted"/>
<dbReference type="InterPro" id="IPR003851">
    <property type="entry name" value="Znf_Dof"/>
</dbReference>
<dbReference type="GO" id="GO:0006355">
    <property type="term" value="P:regulation of DNA-templated transcription"/>
    <property type="evidence" value="ECO:0007669"/>
    <property type="project" value="InterPro"/>
</dbReference>
<dbReference type="GO" id="GO:0003677">
    <property type="term" value="F:DNA binding"/>
    <property type="evidence" value="ECO:0007669"/>
    <property type="project" value="InterPro"/>
</dbReference>
<sequence>VLDLIKERLEVNASALPDDWKDCIAHILRKCEPPACPLCRSSQDCIFRYLNNKKVARSIQPRFLCRKCRKHFTVGTRKSNLDQISINRKRKASFIEMPIAAEYRANCPQGACWRCISSCPPQLSDQDYHLTTSWADPEGIVIGTHIYDDDFMVDNQFTICDSNPFLTESATPSIDEYFTVPGMDDEPTEPFLQKNIIPGLYDAADQSRTENEESSLGTCAVMEKCEEDEGHGLLEETTTTSEYIDCFGAEEIGLALQNLIKRSGLSFESGEF</sequence>
<dbReference type="Pfam" id="PF02701">
    <property type="entry name" value="Zn_ribbon_Dof"/>
    <property type="match status" value="1"/>
</dbReference>
<keyword evidence="3" id="KW-1185">Reference proteome</keyword>
<reference evidence="2 3" key="1">
    <citation type="journal article" date="2021" name="Nat. Plants">
        <title>The Taxus genome provides insights into paclitaxel biosynthesis.</title>
        <authorList>
            <person name="Xiong X."/>
            <person name="Gou J."/>
            <person name="Liao Q."/>
            <person name="Li Y."/>
            <person name="Zhou Q."/>
            <person name="Bi G."/>
            <person name="Li C."/>
            <person name="Du R."/>
            <person name="Wang X."/>
            <person name="Sun T."/>
            <person name="Guo L."/>
            <person name="Liang H."/>
            <person name="Lu P."/>
            <person name="Wu Y."/>
            <person name="Zhang Z."/>
            <person name="Ro D.K."/>
            <person name="Shang Y."/>
            <person name="Huang S."/>
            <person name="Yan J."/>
        </authorList>
    </citation>
    <scope>NUCLEOTIDE SEQUENCE [LARGE SCALE GENOMIC DNA]</scope>
    <source>
        <strain evidence="2">Ta-2019</strain>
    </source>
</reference>
<accession>A0AA38CAG0</accession>